<reference evidence="1 2" key="1">
    <citation type="submission" date="2023-06" db="EMBL/GenBank/DDBJ databases">
        <title>Sporosarcina sp. nov., isolated from Korean traditional fermented seafood 'Jeotgal'.</title>
        <authorList>
            <person name="Yang A.I."/>
            <person name="Shin N.-R."/>
        </authorList>
    </citation>
    <scope>NUCLEOTIDE SEQUENCE [LARGE SCALE GENOMIC DNA]</scope>
    <source>
        <strain evidence="1 2">KCTC13119</strain>
    </source>
</reference>
<dbReference type="GO" id="GO:0004860">
    <property type="term" value="F:protein kinase inhibitor activity"/>
    <property type="evidence" value="ECO:0007669"/>
    <property type="project" value="UniProtKB-KW"/>
</dbReference>
<dbReference type="Proteomes" id="UP001282284">
    <property type="component" value="Unassembled WGS sequence"/>
</dbReference>
<gene>
    <name evidence="1" type="ORF">QT711_04890</name>
</gene>
<dbReference type="Pfam" id="PF08970">
    <property type="entry name" value="Sda"/>
    <property type="match status" value="1"/>
</dbReference>
<dbReference type="InterPro" id="IPR036916">
    <property type="entry name" value="Sda_sf"/>
</dbReference>
<dbReference type="EMBL" id="JAUBDI010000003">
    <property type="protein sequence ID" value="MDW0112512.1"/>
    <property type="molecule type" value="Genomic_DNA"/>
</dbReference>
<sequence>MTRLSDDLLMDSYQKAKALKLCPKFIQLLETEIHRRSLQPRCTNSCNNKKKTPM</sequence>
<accession>A0ABU4G6A9</accession>
<comment type="caution">
    <text evidence="1">The sequence shown here is derived from an EMBL/GenBank/DDBJ whole genome shotgun (WGS) entry which is preliminary data.</text>
</comment>
<organism evidence="1 2">
    <name type="scientific">Sporosarcina saromensis</name>
    <dbReference type="NCBI Taxonomy" id="359365"/>
    <lineage>
        <taxon>Bacteria</taxon>
        <taxon>Bacillati</taxon>
        <taxon>Bacillota</taxon>
        <taxon>Bacilli</taxon>
        <taxon>Bacillales</taxon>
        <taxon>Caryophanaceae</taxon>
        <taxon>Sporosarcina</taxon>
    </lineage>
</organism>
<dbReference type="SUPFAM" id="SSF100985">
    <property type="entry name" value="Sporulation inhibitor Sda"/>
    <property type="match status" value="1"/>
</dbReference>
<dbReference type="RefSeq" id="WP_317942403.1">
    <property type="nucleotide sequence ID" value="NZ_JAUBDI010000003.1"/>
</dbReference>
<keyword evidence="2" id="KW-1185">Reference proteome</keyword>
<keyword evidence="1" id="KW-0649">Protein kinase inhibitor</keyword>
<dbReference type="Gene3D" id="1.10.287.1100">
    <property type="entry name" value="Sporulation inhibitor A"/>
    <property type="match status" value="1"/>
</dbReference>
<name>A0ABU4G6A9_9BACL</name>
<proteinExistence type="predicted"/>
<protein>
    <submittedName>
        <fullName evidence="1">Sporulation histidine kinase inhibitor Sda</fullName>
    </submittedName>
</protein>
<evidence type="ECO:0000313" key="1">
    <source>
        <dbReference type="EMBL" id="MDW0112512.1"/>
    </source>
</evidence>
<dbReference type="InterPro" id="IPR015064">
    <property type="entry name" value="Sda"/>
</dbReference>
<evidence type="ECO:0000313" key="2">
    <source>
        <dbReference type="Proteomes" id="UP001282284"/>
    </source>
</evidence>